<dbReference type="InterPro" id="IPR043128">
    <property type="entry name" value="Rev_trsase/Diguanyl_cyclase"/>
</dbReference>
<feature type="domain" description="Response regulatory" evidence="5">
    <location>
        <begin position="7"/>
        <end position="126"/>
    </location>
</feature>
<dbReference type="PROSITE" id="PS50110">
    <property type="entry name" value="RESPONSE_REGULATORY"/>
    <property type="match status" value="1"/>
</dbReference>
<dbReference type="EMBL" id="CCSF01000001">
    <property type="protein sequence ID" value="CDZ92774.1"/>
    <property type="molecule type" value="Genomic_DNA"/>
</dbReference>
<evidence type="ECO:0000256" key="3">
    <source>
        <dbReference type="ARBA" id="ARBA00023163"/>
    </source>
</evidence>
<reference evidence="6 7" key="1">
    <citation type="submission" date="2014-07" db="EMBL/GenBank/DDBJ databases">
        <authorList>
            <person name="Urmite Genomes Urmite Genomes"/>
        </authorList>
    </citation>
    <scope>NUCLEOTIDE SEQUENCE [LARGE SCALE GENOMIC DNA]</scope>
    <source>
        <strain evidence="6 7">20_BN</strain>
    </source>
</reference>
<proteinExistence type="predicted"/>
<keyword evidence="4" id="KW-0597">Phosphoprotein</keyword>
<dbReference type="RefSeq" id="WP_037021487.1">
    <property type="nucleotide sequence ID" value="NZ_CCSF01000001.1"/>
</dbReference>
<accession>A0A078LNS8</accession>
<dbReference type="GO" id="GO:0000160">
    <property type="term" value="P:phosphorelay signal transduction system"/>
    <property type="evidence" value="ECO:0007669"/>
    <property type="project" value="InterPro"/>
</dbReference>
<dbReference type="PANTHER" id="PTHR43214:SF41">
    <property type="entry name" value="NITRATE_NITRITE RESPONSE REGULATOR PROTEIN NARP"/>
    <property type="match status" value="1"/>
</dbReference>
<dbReference type="InterPro" id="IPR039420">
    <property type="entry name" value="WalR-like"/>
</dbReference>
<evidence type="ECO:0000313" key="7">
    <source>
        <dbReference type="Proteomes" id="UP000053902"/>
    </source>
</evidence>
<dbReference type="SUPFAM" id="SSF52172">
    <property type="entry name" value="CheY-like"/>
    <property type="match status" value="1"/>
</dbReference>
<dbReference type="Gene3D" id="3.40.50.2300">
    <property type="match status" value="1"/>
</dbReference>
<keyword evidence="7" id="KW-1185">Reference proteome</keyword>
<evidence type="ECO:0000313" key="6">
    <source>
        <dbReference type="EMBL" id="CDZ92774.1"/>
    </source>
</evidence>
<sequence>MPNPRLSILVVDDAKFSSVMIGRALSKAGYEDLRFASSASAALGLLEQRPANVLLADWLMPEMDGLELTAQVRQQDEMSHHYTYVILLTGRDGDDVLSTAFDRGVDDFISKSAMNEQLVPRVYAADRLCGSLQRLIQENRLLTENIASLEKRNQIDPVTGLGNMRYLRQRLGDSLRQIESRGGTLCYLLIGLPEINSQRRRYGEQFYRELMRGVARRLQQLVRPLDTLTCLDDNHFGLLAMVENPQECSPSSFKRLHEGLNIKAFKTSEGFISLKAGIGLVSLDSNSLPVEPRLVTERAESLLADAYSTGRIVPLRLKKPEQ</sequence>
<evidence type="ECO:0000256" key="1">
    <source>
        <dbReference type="ARBA" id="ARBA00023015"/>
    </source>
</evidence>
<evidence type="ECO:0000259" key="5">
    <source>
        <dbReference type="PROSITE" id="PS50110"/>
    </source>
</evidence>
<keyword evidence="3" id="KW-0804">Transcription</keyword>
<dbReference type="Proteomes" id="UP000053902">
    <property type="component" value="Unassembled WGS sequence"/>
</dbReference>
<protein>
    <submittedName>
        <fullName evidence="6">Response regulator receiver modulated diguanylate cyclase</fullName>
    </submittedName>
</protein>
<dbReference type="OrthoDB" id="9800897at2"/>
<evidence type="ECO:0000256" key="4">
    <source>
        <dbReference type="PROSITE-ProRule" id="PRU00169"/>
    </source>
</evidence>
<dbReference type="Pfam" id="PF00072">
    <property type="entry name" value="Response_reg"/>
    <property type="match status" value="1"/>
</dbReference>
<dbReference type="InterPro" id="IPR011006">
    <property type="entry name" value="CheY-like_superfamily"/>
</dbReference>
<dbReference type="Pfam" id="PF00990">
    <property type="entry name" value="GGDEF"/>
    <property type="match status" value="1"/>
</dbReference>
<dbReference type="InterPro" id="IPR000160">
    <property type="entry name" value="GGDEF_dom"/>
</dbReference>
<dbReference type="SUPFAM" id="SSF55073">
    <property type="entry name" value="Nucleotide cyclase"/>
    <property type="match status" value="1"/>
</dbReference>
<keyword evidence="1" id="KW-0805">Transcription regulation</keyword>
<dbReference type="STRING" id="1499686.BN1079_00041"/>
<dbReference type="SMART" id="SM00448">
    <property type="entry name" value="REC"/>
    <property type="match status" value="1"/>
</dbReference>
<name>A0A078LNS8_9PSED</name>
<dbReference type="AlphaFoldDB" id="A0A078LNS8"/>
<dbReference type="InterPro" id="IPR029787">
    <property type="entry name" value="Nucleotide_cyclase"/>
</dbReference>
<dbReference type="SMART" id="SM00267">
    <property type="entry name" value="GGDEF"/>
    <property type="match status" value="1"/>
</dbReference>
<gene>
    <name evidence="6" type="ORF">BN1079_00041</name>
</gene>
<evidence type="ECO:0000256" key="2">
    <source>
        <dbReference type="ARBA" id="ARBA00023125"/>
    </source>
</evidence>
<keyword evidence="2" id="KW-0238">DNA-binding</keyword>
<dbReference type="InterPro" id="IPR001789">
    <property type="entry name" value="Sig_transdc_resp-reg_receiver"/>
</dbReference>
<organism evidence="6 7">
    <name type="scientific">Pseudomonas saudiphocaensis</name>
    <dbReference type="NCBI Taxonomy" id="1499686"/>
    <lineage>
        <taxon>Bacteria</taxon>
        <taxon>Pseudomonadati</taxon>
        <taxon>Pseudomonadota</taxon>
        <taxon>Gammaproteobacteria</taxon>
        <taxon>Pseudomonadales</taxon>
        <taxon>Pseudomonadaceae</taxon>
        <taxon>Pseudomonas</taxon>
    </lineage>
</organism>
<dbReference type="PANTHER" id="PTHR43214">
    <property type="entry name" value="TWO-COMPONENT RESPONSE REGULATOR"/>
    <property type="match status" value="1"/>
</dbReference>
<dbReference type="HOGENOM" id="CLU_000445_11_28_6"/>
<dbReference type="eggNOG" id="COG3706">
    <property type="taxonomic scope" value="Bacteria"/>
</dbReference>
<dbReference type="Gene3D" id="3.30.70.270">
    <property type="match status" value="1"/>
</dbReference>
<dbReference type="GO" id="GO:0003677">
    <property type="term" value="F:DNA binding"/>
    <property type="evidence" value="ECO:0007669"/>
    <property type="project" value="UniProtKB-KW"/>
</dbReference>
<feature type="modified residue" description="4-aspartylphosphate" evidence="4">
    <location>
        <position position="57"/>
    </location>
</feature>